<comment type="caution">
    <text evidence="2">The sequence shown here is derived from an EMBL/GenBank/DDBJ whole genome shotgun (WGS) entry which is preliminary data.</text>
</comment>
<dbReference type="InParanoid" id="A0A1C7N4D4"/>
<keyword evidence="3" id="KW-1185">Reference proteome</keyword>
<dbReference type="Proteomes" id="UP000093000">
    <property type="component" value="Unassembled WGS sequence"/>
</dbReference>
<evidence type="ECO:0000313" key="3">
    <source>
        <dbReference type="Proteomes" id="UP000093000"/>
    </source>
</evidence>
<organism evidence="2 3">
    <name type="scientific">Choanephora cucurbitarum</name>
    <dbReference type="NCBI Taxonomy" id="101091"/>
    <lineage>
        <taxon>Eukaryota</taxon>
        <taxon>Fungi</taxon>
        <taxon>Fungi incertae sedis</taxon>
        <taxon>Mucoromycota</taxon>
        <taxon>Mucoromycotina</taxon>
        <taxon>Mucoromycetes</taxon>
        <taxon>Mucorales</taxon>
        <taxon>Mucorineae</taxon>
        <taxon>Choanephoraceae</taxon>
        <taxon>Choanephoroideae</taxon>
        <taxon>Choanephora</taxon>
    </lineage>
</organism>
<protein>
    <submittedName>
        <fullName evidence="2">Uncharacterized protein</fullName>
    </submittedName>
</protein>
<name>A0A1C7N4D4_9FUNG</name>
<feature type="compositionally biased region" description="Polar residues" evidence="1">
    <location>
        <begin position="118"/>
        <end position="127"/>
    </location>
</feature>
<dbReference type="AlphaFoldDB" id="A0A1C7N4D4"/>
<accession>A0A1C7N4D4</accession>
<sequence length="185" mass="21369">MNVIDQQTSFQYDINKEILMKRLADASQYKIYPSIIPKNELPLRKILLTTRLWNHVRRQQALMTIPSSANGWLFQQQDNTIILEPEIKEQEDIPKNQYDWSWFDKEEKSSLSHEDTSSQDTSSFHNTTSKKRVLDQEDENEDKEQVQIKKIKLHFNTIDSPATPAGPDAVETTATTTHPAVLLSA</sequence>
<dbReference type="OrthoDB" id="2286319at2759"/>
<evidence type="ECO:0000313" key="2">
    <source>
        <dbReference type="EMBL" id="OBZ83982.1"/>
    </source>
</evidence>
<reference evidence="2 3" key="1">
    <citation type="submission" date="2016-03" db="EMBL/GenBank/DDBJ databases">
        <title>Choanephora cucurbitarum.</title>
        <authorList>
            <person name="Min B."/>
            <person name="Park H."/>
            <person name="Park J.-H."/>
            <person name="Shin H.-D."/>
            <person name="Choi I.-G."/>
        </authorList>
    </citation>
    <scope>NUCLEOTIDE SEQUENCE [LARGE SCALE GENOMIC DNA]</scope>
    <source>
        <strain evidence="2 3">KUS-F28377</strain>
    </source>
</reference>
<gene>
    <name evidence="2" type="ORF">A0J61_07969</name>
</gene>
<dbReference type="EMBL" id="LUGH01000573">
    <property type="protein sequence ID" value="OBZ83982.1"/>
    <property type="molecule type" value="Genomic_DNA"/>
</dbReference>
<feature type="region of interest" description="Disordered" evidence="1">
    <location>
        <begin position="111"/>
        <end position="145"/>
    </location>
</feature>
<evidence type="ECO:0000256" key="1">
    <source>
        <dbReference type="SAM" id="MobiDB-lite"/>
    </source>
</evidence>
<proteinExistence type="predicted"/>